<gene>
    <name evidence="4" type="ORF">SAMN04488092_1127</name>
</gene>
<dbReference type="Gene3D" id="3.40.50.360">
    <property type="match status" value="1"/>
</dbReference>
<evidence type="ECO:0000313" key="4">
    <source>
        <dbReference type="EMBL" id="SEQ73151.1"/>
    </source>
</evidence>
<dbReference type="SUPFAM" id="SSF52218">
    <property type="entry name" value="Flavoproteins"/>
    <property type="match status" value="1"/>
</dbReference>
<accession>A0A1H9IEJ1</accession>
<feature type="domain" description="Flavodoxin-like" evidence="3">
    <location>
        <begin position="4"/>
        <end position="150"/>
    </location>
</feature>
<proteinExistence type="predicted"/>
<dbReference type="RefSeq" id="WP_090270652.1">
    <property type="nucleotide sequence ID" value="NZ_FOEP01000012.1"/>
</dbReference>
<evidence type="ECO:0000256" key="1">
    <source>
        <dbReference type="ARBA" id="ARBA00022630"/>
    </source>
</evidence>
<evidence type="ECO:0000313" key="5">
    <source>
        <dbReference type="Proteomes" id="UP000198634"/>
    </source>
</evidence>
<keyword evidence="2" id="KW-0288">FMN</keyword>
<dbReference type="OrthoDB" id="9801479at2"/>
<protein>
    <submittedName>
        <fullName evidence="4">NAD(P)H dehydrogenase (Quinone)</fullName>
    </submittedName>
</protein>
<evidence type="ECO:0000256" key="2">
    <source>
        <dbReference type="ARBA" id="ARBA00022643"/>
    </source>
</evidence>
<dbReference type="GO" id="GO:0016020">
    <property type="term" value="C:membrane"/>
    <property type="evidence" value="ECO:0007669"/>
    <property type="project" value="TreeGrafter"/>
</dbReference>
<dbReference type="PANTHER" id="PTHR30546:SF23">
    <property type="entry name" value="FLAVOPROTEIN-LIKE PROTEIN YCP4-RELATED"/>
    <property type="match status" value="1"/>
</dbReference>
<name>A0A1H9IEJ1_9RHOB</name>
<dbReference type="InterPro" id="IPR008254">
    <property type="entry name" value="Flavodoxin/NO_synth"/>
</dbReference>
<dbReference type="STRING" id="657014.SAMN04488092_1127"/>
<sequence length="184" mass="19794">MVNVAIAYFSGRGHTLRLADYIAGALGDENCNARLIDVTQVTEMDWAAMEAADAILFGAPTYMGSVAAEFKMFMDSTSGIWSEQLWADKLAGGFTVATFPGGDKLSSLMQMNIFAAQHGMVWVGQDQIGAPVVPENDGINASGVWLGLGATTSRDKTLMVHQGDLETARRFGVRVARAARRWSV</sequence>
<dbReference type="AlphaFoldDB" id="A0A1H9IEJ1"/>
<dbReference type="PROSITE" id="PS50902">
    <property type="entry name" value="FLAVODOXIN_LIKE"/>
    <property type="match status" value="1"/>
</dbReference>
<evidence type="ECO:0000259" key="3">
    <source>
        <dbReference type="PROSITE" id="PS50902"/>
    </source>
</evidence>
<dbReference type="EMBL" id="FOEP01000012">
    <property type="protein sequence ID" value="SEQ73151.1"/>
    <property type="molecule type" value="Genomic_DNA"/>
</dbReference>
<reference evidence="4 5" key="1">
    <citation type="submission" date="2016-10" db="EMBL/GenBank/DDBJ databases">
        <authorList>
            <person name="de Groot N.N."/>
        </authorList>
    </citation>
    <scope>NUCLEOTIDE SEQUENCE [LARGE SCALE GENOMIC DNA]</scope>
    <source>
        <strain evidence="4 5">DSM 22007</strain>
    </source>
</reference>
<dbReference type="GO" id="GO:0003955">
    <property type="term" value="F:NAD(P)H dehydrogenase (quinone) activity"/>
    <property type="evidence" value="ECO:0007669"/>
    <property type="project" value="TreeGrafter"/>
</dbReference>
<dbReference type="GO" id="GO:0010181">
    <property type="term" value="F:FMN binding"/>
    <property type="evidence" value="ECO:0007669"/>
    <property type="project" value="InterPro"/>
</dbReference>
<dbReference type="InterPro" id="IPR029039">
    <property type="entry name" value="Flavoprotein-like_sf"/>
</dbReference>
<keyword evidence="1" id="KW-0285">Flavoprotein</keyword>
<keyword evidence="5" id="KW-1185">Reference proteome</keyword>
<organism evidence="4 5">
    <name type="scientific">Thalassovita taeanensis</name>
    <dbReference type="NCBI Taxonomy" id="657014"/>
    <lineage>
        <taxon>Bacteria</taxon>
        <taxon>Pseudomonadati</taxon>
        <taxon>Pseudomonadota</taxon>
        <taxon>Alphaproteobacteria</taxon>
        <taxon>Rhodobacterales</taxon>
        <taxon>Roseobacteraceae</taxon>
        <taxon>Thalassovita</taxon>
    </lineage>
</organism>
<dbReference type="Proteomes" id="UP000198634">
    <property type="component" value="Unassembled WGS sequence"/>
</dbReference>
<dbReference type="InterPro" id="IPR005025">
    <property type="entry name" value="FMN_Rdtase-like_dom"/>
</dbReference>
<dbReference type="PANTHER" id="PTHR30546">
    <property type="entry name" value="FLAVODOXIN-RELATED PROTEIN WRBA-RELATED"/>
    <property type="match status" value="1"/>
</dbReference>
<dbReference type="Pfam" id="PF03358">
    <property type="entry name" value="FMN_red"/>
    <property type="match status" value="1"/>
</dbReference>